<accession>A0ABV6C2V7</accession>
<evidence type="ECO:0000313" key="2">
    <source>
        <dbReference type="Proteomes" id="UP001589788"/>
    </source>
</evidence>
<comment type="caution">
    <text evidence="1">The sequence shown here is derived from an EMBL/GenBank/DDBJ whole genome shotgun (WGS) entry which is preliminary data.</text>
</comment>
<gene>
    <name evidence="1" type="ORF">ACFFRE_00440</name>
</gene>
<organism evidence="1 2">
    <name type="scientific">Aciditerrimonas ferrireducens</name>
    <dbReference type="NCBI Taxonomy" id="667306"/>
    <lineage>
        <taxon>Bacteria</taxon>
        <taxon>Bacillati</taxon>
        <taxon>Actinomycetota</taxon>
        <taxon>Acidimicrobiia</taxon>
        <taxon>Acidimicrobiales</taxon>
        <taxon>Acidimicrobiaceae</taxon>
        <taxon>Aciditerrimonas</taxon>
    </lineage>
</organism>
<dbReference type="Proteomes" id="UP001589788">
    <property type="component" value="Unassembled WGS sequence"/>
</dbReference>
<sequence length="122" mass="14249">MSRYLLDKFLYTVDRDPDLLERYRQDPRGTVAWWEAEMANRLLACHEQERSSWLAFEDAEREALATHDYPALFALGAHPFLTLTLFIGLFERDHPEPLGFQRAYAARLADWLGKPYPDISTC</sequence>
<keyword evidence="2" id="KW-1185">Reference proteome</keyword>
<proteinExistence type="predicted"/>
<protein>
    <recommendedName>
        <fullName evidence="3">Extradiol ring-cleavage dioxygenase LigAB LigA subunit domain-containing protein</fullName>
    </recommendedName>
</protein>
<evidence type="ECO:0008006" key="3">
    <source>
        <dbReference type="Google" id="ProtNLM"/>
    </source>
</evidence>
<dbReference type="RefSeq" id="WP_248108729.1">
    <property type="nucleotide sequence ID" value="NZ_JAKHEX010000019.1"/>
</dbReference>
<evidence type="ECO:0000313" key="1">
    <source>
        <dbReference type="EMBL" id="MFC0080624.1"/>
    </source>
</evidence>
<dbReference type="EMBL" id="JBHLYQ010000002">
    <property type="protein sequence ID" value="MFC0080624.1"/>
    <property type="molecule type" value="Genomic_DNA"/>
</dbReference>
<name>A0ABV6C2V7_9ACTN</name>
<reference evidence="1 2" key="1">
    <citation type="submission" date="2024-09" db="EMBL/GenBank/DDBJ databases">
        <authorList>
            <person name="Sun Q."/>
            <person name="Mori K."/>
        </authorList>
    </citation>
    <scope>NUCLEOTIDE SEQUENCE [LARGE SCALE GENOMIC DNA]</scope>
    <source>
        <strain evidence="1 2">JCM 15389</strain>
    </source>
</reference>